<reference evidence="2" key="1">
    <citation type="submission" date="2022-11" db="UniProtKB">
        <authorList>
            <consortium name="WormBaseParasite"/>
        </authorList>
    </citation>
    <scope>IDENTIFICATION</scope>
</reference>
<dbReference type="Proteomes" id="UP000887565">
    <property type="component" value="Unplaced"/>
</dbReference>
<dbReference type="WBParaSite" id="nRc.2.0.1.t26860-RA">
    <property type="protein sequence ID" value="nRc.2.0.1.t26860-RA"/>
    <property type="gene ID" value="nRc.2.0.1.g26860"/>
</dbReference>
<sequence length="121" mass="14152">MLFNKASQQAVTIRSVEQTDQKLPLLEIVPQTPTCHFDQMFHAFMSTAEELHFVEDDGKMHMPFILLATEFCKQASYNKNSCILQLMNNTARYIRSDELFTTDDLKSKPYIYLVQTAERFY</sequence>
<name>A0A915JL13_ROMCU</name>
<protein>
    <submittedName>
        <fullName evidence="2">Uncharacterized protein</fullName>
    </submittedName>
</protein>
<accession>A0A915JL13</accession>
<dbReference type="AlphaFoldDB" id="A0A915JL13"/>
<evidence type="ECO:0000313" key="1">
    <source>
        <dbReference type="Proteomes" id="UP000887565"/>
    </source>
</evidence>
<organism evidence="1 2">
    <name type="scientific">Romanomermis culicivorax</name>
    <name type="common">Nematode worm</name>
    <dbReference type="NCBI Taxonomy" id="13658"/>
    <lineage>
        <taxon>Eukaryota</taxon>
        <taxon>Metazoa</taxon>
        <taxon>Ecdysozoa</taxon>
        <taxon>Nematoda</taxon>
        <taxon>Enoplea</taxon>
        <taxon>Dorylaimia</taxon>
        <taxon>Mermithida</taxon>
        <taxon>Mermithoidea</taxon>
        <taxon>Mermithidae</taxon>
        <taxon>Romanomermis</taxon>
    </lineage>
</organism>
<proteinExistence type="predicted"/>
<evidence type="ECO:0000313" key="2">
    <source>
        <dbReference type="WBParaSite" id="nRc.2.0.1.t26860-RA"/>
    </source>
</evidence>
<keyword evidence="1" id="KW-1185">Reference proteome</keyword>